<proteinExistence type="predicted"/>
<feature type="compositionally biased region" description="Low complexity" evidence="1">
    <location>
        <begin position="74"/>
        <end position="91"/>
    </location>
</feature>
<feature type="region of interest" description="Disordered" evidence="1">
    <location>
        <begin position="56"/>
        <end position="224"/>
    </location>
</feature>
<feature type="region of interest" description="Disordered" evidence="1">
    <location>
        <begin position="421"/>
        <end position="488"/>
    </location>
</feature>
<protein>
    <submittedName>
        <fullName evidence="2">Uncharacterized protein</fullName>
    </submittedName>
</protein>
<feature type="compositionally biased region" description="Polar residues" evidence="1">
    <location>
        <begin position="63"/>
        <end position="73"/>
    </location>
</feature>
<feature type="compositionally biased region" description="Basic and acidic residues" evidence="1">
    <location>
        <begin position="175"/>
        <end position="186"/>
    </location>
</feature>
<name>A0A8H3AM54_9AGAM</name>
<reference evidence="2" key="1">
    <citation type="submission" date="2021-01" db="EMBL/GenBank/DDBJ databases">
        <authorList>
            <person name="Kaushik A."/>
        </authorList>
    </citation>
    <scope>NUCLEOTIDE SEQUENCE</scope>
    <source>
        <strain evidence="2">Type strain: AG8-Rh-89/</strain>
    </source>
</reference>
<feature type="compositionally biased region" description="Basic and acidic residues" evidence="1">
    <location>
        <begin position="133"/>
        <end position="159"/>
    </location>
</feature>
<gene>
    <name evidence="2" type="ORF">RDB_LOCUS17200</name>
</gene>
<feature type="compositionally biased region" description="Polar residues" evidence="1">
    <location>
        <begin position="210"/>
        <end position="224"/>
    </location>
</feature>
<feature type="compositionally biased region" description="Basic and acidic residues" evidence="1">
    <location>
        <begin position="436"/>
        <end position="459"/>
    </location>
</feature>
<evidence type="ECO:0000313" key="2">
    <source>
        <dbReference type="EMBL" id="CAE6428732.1"/>
    </source>
</evidence>
<dbReference type="EMBL" id="CAJMWZ010000924">
    <property type="protein sequence ID" value="CAE6428732.1"/>
    <property type="molecule type" value="Genomic_DNA"/>
</dbReference>
<feature type="compositionally biased region" description="Polar residues" evidence="1">
    <location>
        <begin position="478"/>
        <end position="488"/>
    </location>
</feature>
<dbReference type="Proteomes" id="UP000663850">
    <property type="component" value="Unassembled WGS sequence"/>
</dbReference>
<evidence type="ECO:0000256" key="1">
    <source>
        <dbReference type="SAM" id="MobiDB-lite"/>
    </source>
</evidence>
<comment type="caution">
    <text evidence="2">The sequence shown here is derived from an EMBL/GenBank/DDBJ whole genome shotgun (WGS) entry which is preliminary data.</text>
</comment>
<dbReference type="AlphaFoldDB" id="A0A8H3AM54"/>
<accession>A0A8H3AM54</accession>
<evidence type="ECO:0000313" key="3">
    <source>
        <dbReference type="Proteomes" id="UP000663850"/>
    </source>
</evidence>
<feature type="compositionally biased region" description="Pro residues" evidence="1">
    <location>
        <begin position="375"/>
        <end position="393"/>
    </location>
</feature>
<sequence length="488" mass="53121">MSFTLPIHPLRGLATTIISPLPVPDQIIGMALNPNAERGREVVSYVRVGRGMVKATKYENEQPKSPSDTMSINSRSSSGRSASRSGPPARGWLGRPRAKISSKRTPSAHQHRSRSRSSARSLHTIRRPGGYMRSEHDVSPSEHHPGDVTTSGRRERLEPQGRLALDSLPVPGSLRPEELPYDKEDNYPNIPRSSIRRGRGRGRGLHISPPLNTSPSQAASHPFSSALSWTTESETGPAADAEMWAHITRLEDELVSRFGRGAVPQFSSLRTEKSSAPPTTGGKRDRAPALPDELLAALQRDPLPSEKLKQRSFEPIHLAEPPRRVYRAKSSPVLAFPLPPPTIPDWVTHTPLPTPPGGLPPGFTPSPATMRAKAGPPPPFAPPPDFPPPPPPVRSGRPKAPDTEDSEAIAALYRVLLERTADSWSGIGKPVGHATLRPEETGRRKDLNLNEPRPREATRTRPSGISREDLAEEDEGSKTPSARVTPTV</sequence>
<organism evidence="2 3">
    <name type="scientific">Rhizoctonia solani</name>
    <dbReference type="NCBI Taxonomy" id="456999"/>
    <lineage>
        <taxon>Eukaryota</taxon>
        <taxon>Fungi</taxon>
        <taxon>Dikarya</taxon>
        <taxon>Basidiomycota</taxon>
        <taxon>Agaricomycotina</taxon>
        <taxon>Agaricomycetes</taxon>
        <taxon>Cantharellales</taxon>
        <taxon>Ceratobasidiaceae</taxon>
        <taxon>Rhizoctonia</taxon>
    </lineage>
</organism>
<feature type="region of interest" description="Disordered" evidence="1">
    <location>
        <begin position="347"/>
        <end position="407"/>
    </location>
</feature>
<feature type="compositionally biased region" description="Polar residues" evidence="1">
    <location>
        <begin position="266"/>
        <end position="278"/>
    </location>
</feature>
<feature type="region of interest" description="Disordered" evidence="1">
    <location>
        <begin position="266"/>
        <end position="287"/>
    </location>
</feature>
<feature type="compositionally biased region" description="Basic residues" evidence="1">
    <location>
        <begin position="194"/>
        <end position="204"/>
    </location>
</feature>
<feature type="compositionally biased region" description="Pro residues" evidence="1">
    <location>
        <begin position="352"/>
        <end position="364"/>
    </location>
</feature>